<organism evidence="6 8">
    <name type="scientific">Amycolatopsis azurea DSM 43854</name>
    <dbReference type="NCBI Taxonomy" id="1238180"/>
    <lineage>
        <taxon>Bacteria</taxon>
        <taxon>Bacillati</taxon>
        <taxon>Actinomycetota</taxon>
        <taxon>Actinomycetes</taxon>
        <taxon>Pseudonocardiales</taxon>
        <taxon>Pseudonocardiaceae</taxon>
        <taxon>Amycolatopsis</taxon>
    </lineage>
</organism>
<dbReference type="PANTHER" id="PTHR30346">
    <property type="entry name" value="TRANSCRIPTIONAL DUAL REGULATOR HCAR-RELATED"/>
    <property type="match status" value="1"/>
</dbReference>
<keyword evidence="4" id="KW-0804">Transcription</keyword>
<dbReference type="PRINTS" id="PR00039">
    <property type="entry name" value="HTHLYSR"/>
</dbReference>
<dbReference type="EMBL" id="ANMG01000005">
    <property type="protein sequence ID" value="EMD29234.1"/>
    <property type="molecule type" value="Genomic_DNA"/>
</dbReference>
<dbReference type="PROSITE" id="PS50931">
    <property type="entry name" value="HTH_LYSR"/>
    <property type="match status" value="1"/>
</dbReference>
<reference evidence="6 8" key="1">
    <citation type="submission" date="2012-10" db="EMBL/GenBank/DDBJ databases">
        <title>Genome assembly of Amycolatopsis azurea DSM 43854.</title>
        <authorList>
            <person name="Khatri I."/>
            <person name="Kaur I."/>
            <person name="Subramanian S."/>
            <person name="Mayilraj S."/>
        </authorList>
    </citation>
    <scope>NUCLEOTIDE SEQUENCE [LARGE SCALE GENOMIC DNA]</scope>
    <source>
        <strain evidence="6 8">DSM 43854</strain>
    </source>
</reference>
<dbReference type="Proteomes" id="UP000188551">
    <property type="component" value="Unassembled WGS sequence"/>
</dbReference>
<dbReference type="GO" id="GO:0032993">
    <property type="term" value="C:protein-DNA complex"/>
    <property type="evidence" value="ECO:0007669"/>
    <property type="project" value="TreeGrafter"/>
</dbReference>
<keyword evidence="2" id="KW-0805">Transcription regulation</keyword>
<dbReference type="GO" id="GO:0003700">
    <property type="term" value="F:DNA-binding transcription factor activity"/>
    <property type="evidence" value="ECO:0007669"/>
    <property type="project" value="InterPro"/>
</dbReference>
<dbReference type="InterPro" id="IPR000847">
    <property type="entry name" value="LysR_HTH_N"/>
</dbReference>
<dbReference type="PANTHER" id="PTHR30346:SF0">
    <property type="entry name" value="HCA OPERON TRANSCRIPTIONAL ACTIVATOR HCAR"/>
    <property type="match status" value="1"/>
</dbReference>
<dbReference type="Proteomes" id="UP000014137">
    <property type="component" value="Unassembled WGS sequence"/>
</dbReference>
<dbReference type="InterPro" id="IPR005119">
    <property type="entry name" value="LysR_subst-bd"/>
</dbReference>
<protein>
    <submittedName>
        <fullName evidence="7">LysR family transcriptional regulator</fullName>
    </submittedName>
    <submittedName>
        <fullName evidence="6">Putative transcriptional regulator</fullName>
    </submittedName>
</protein>
<gene>
    <name evidence="7" type="ORF">B0293_37145</name>
    <name evidence="6" type="ORF">C791_4974</name>
</gene>
<dbReference type="CDD" id="cd08414">
    <property type="entry name" value="PBP2_LTTR_aromatics_like"/>
    <property type="match status" value="1"/>
</dbReference>
<dbReference type="Pfam" id="PF00126">
    <property type="entry name" value="HTH_1"/>
    <property type="match status" value="1"/>
</dbReference>
<evidence type="ECO:0000313" key="6">
    <source>
        <dbReference type="EMBL" id="EMD29234.1"/>
    </source>
</evidence>
<dbReference type="InterPro" id="IPR036390">
    <property type="entry name" value="WH_DNA-bd_sf"/>
</dbReference>
<evidence type="ECO:0000313" key="9">
    <source>
        <dbReference type="Proteomes" id="UP000188551"/>
    </source>
</evidence>
<dbReference type="GO" id="GO:0003677">
    <property type="term" value="F:DNA binding"/>
    <property type="evidence" value="ECO:0007669"/>
    <property type="project" value="UniProtKB-KW"/>
</dbReference>
<evidence type="ECO:0000256" key="4">
    <source>
        <dbReference type="ARBA" id="ARBA00023163"/>
    </source>
</evidence>
<dbReference type="Gene3D" id="1.10.10.10">
    <property type="entry name" value="Winged helix-like DNA-binding domain superfamily/Winged helix DNA-binding domain"/>
    <property type="match status" value="1"/>
</dbReference>
<dbReference type="SUPFAM" id="SSF53850">
    <property type="entry name" value="Periplasmic binding protein-like II"/>
    <property type="match status" value="1"/>
</dbReference>
<dbReference type="Pfam" id="PF03466">
    <property type="entry name" value="LysR_substrate"/>
    <property type="match status" value="1"/>
</dbReference>
<name>M2P280_9PSEU</name>
<keyword evidence="3" id="KW-0238">DNA-binding</keyword>
<sequence length="300" mass="32760">MSGLEIRELEVFLILAEELHFGRAGERLYVSQSRVSQLLRSLEGRIGATLVERTSRRVELTPLGEKFLAELRPAYEALWAAVDHTRSTARGIGGVLRIGFQGIIDDHLANAIGGFEKHHPDCAVELTEIPLADPFGSLRRREIDAAVVLLPVQEPDLMLGPVFSRQPQMLAVSPRHRFARRESVTVEELAECPLIGIRGPAPEYWRRAQAPELTPGGRRIPRGPTVGTLQEGMGLAAAGQGGMVLCRSTAEHQGRRDSVLFVPLTGLPESVLGVVWHAEDSGRARAFAKEITVEAPSPKG</sequence>
<evidence type="ECO:0000256" key="2">
    <source>
        <dbReference type="ARBA" id="ARBA00023015"/>
    </source>
</evidence>
<dbReference type="PATRIC" id="fig|1238180.3.peg.960"/>
<evidence type="ECO:0000259" key="5">
    <source>
        <dbReference type="PROSITE" id="PS50931"/>
    </source>
</evidence>
<feature type="domain" description="HTH lysR-type" evidence="5">
    <location>
        <begin position="4"/>
        <end position="61"/>
    </location>
</feature>
<evidence type="ECO:0000313" key="7">
    <source>
        <dbReference type="EMBL" id="OOC01925.1"/>
    </source>
</evidence>
<comment type="caution">
    <text evidence="6">The sequence shown here is derived from an EMBL/GenBank/DDBJ whole genome shotgun (WGS) entry which is preliminary data.</text>
</comment>
<dbReference type="AlphaFoldDB" id="M2P280"/>
<dbReference type="EMBL" id="MUXN01000027">
    <property type="protein sequence ID" value="OOC01925.1"/>
    <property type="molecule type" value="Genomic_DNA"/>
</dbReference>
<keyword evidence="9" id="KW-1185">Reference proteome</keyword>
<evidence type="ECO:0000256" key="1">
    <source>
        <dbReference type="ARBA" id="ARBA00009437"/>
    </source>
</evidence>
<dbReference type="SUPFAM" id="SSF46785">
    <property type="entry name" value="Winged helix' DNA-binding domain"/>
    <property type="match status" value="1"/>
</dbReference>
<dbReference type="OrthoDB" id="79118at2"/>
<evidence type="ECO:0000256" key="3">
    <source>
        <dbReference type="ARBA" id="ARBA00023125"/>
    </source>
</evidence>
<dbReference type="RefSeq" id="WP_005151518.1">
    <property type="nucleotide sequence ID" value="NZ_ANMG01000005.1"/>
</dbReference>
<reference evidence="7 9" key="2">
    <citation type="submission" date="2017-02" db="EMBL/GenBank/DDBJ databases">
        <title>Amycolatopsis azurea DSM 43854 draft genome.</title>
        <authorList>
            <person name="Mayilraj S."/>
        </authorList>
    </citation>
    <scope>NUCLEOTIDE SEQUENCE [LARGE SCALE GENOMIC DNA]</scope>
    <source>
        <strain evidence="7 9">DSM 43854</strain>
    </source>
</reference>
<dbReference type="FunFam" id="1.10.10.10:FF:000001">
    <property type="entry name" value="LysR family transcriptional regulator"/>
    <property type="match status" value="1"/>
</dbReference>
<dbReference type="InterPro" id="IPR036388">
    <property type="entry name" value="WH-like_DNA-bd_sf"/>
</dbReference>
<evidence type="ECO:0000313" key="8">
    <source>
        <dbReference type="Proteomes" id="UP000014137"/>
    </source>
</evidence>
<proteinExistence type="inferred from homology"/>
<dbReference type="Gene3D" id="3.40.190.10">
    <property type="entry name" value="Periplasmic binding protein-like II"/>
    <property type="match status" value="2"/>
</dbReference>
<comment type="similarity">
    <text evidence="1">Belongs to the LysR transcriptional regulatory family.</text>
</comment>
<accession>M2P280</accession>